<reference evidence="7" key="1">
    <citation type="submission" date="2022-11" db="EMBL/GenBank/DDBJ databases">
        <title>Centuries of genome instability and evolution in soft-shell clam transmissible cancer (bioRxiv).</title>
        <authorList>
            <person name="Hart S.F.M."/>
            <person name="Yonemitsu M.A."/>
            <person name="Giersch R.M."/>
            <person name="Beal B.F."/>
            <person name="Arriagada G."/>
            <person name="Davis B.W."/>
            <person name="Ostrander E.A."/>
            <person name="Goff S.P."/>
            <person name="Metzger M.J."/>
        </authorList>
    </citation>
    <scope>NUCLEOTIDE SEQUENCE</scope>
    <source>
        <strain evidence="7">MELC-2E11</strain>
        <tissue evidence="7">Siphon/mantle</tissue>
    </source>
</reference>
<dbReference type="PANTHER" id="PTHR43829">
    <property type="entry name" value="AQUAPORIN OR AQUAGLYCEROPORIN RELATED"/>
    <property type="match status" value="1"/>
</dbReference>
<comment type="subcellular location">
    <subcellularLocation>
        <location evidence="1">Membrane</location>
        <topology evidence="1">Multi-pass membrane protein</topology>
    </subcellularLocation>
</comment>
<dbReference type="InterPro" id="IPR023271">
    <property type="entry name" value="Aquaporin-like"/>
</dbReference>
<dbReference type="SUPFAM" id="SSF81338">
    <property type="entry name" value="Aquaporin-like"/>
    <property type="match status" value="1"/>
</dbReference>
<evidence type="ECO:0000256" key="2">
    <source>
        <dbReference type="ARBA" id="ARBA00022448"/>
    </source>
</evidence>
<evidence type="ECO:0000256" key="1">
    <source>
        <dbReference type="ARBA" id="ARBA00004141"/>
    </source>
</evidence>
<dbReference type="InterPro" id="IPR050363">
    <property type="entry name" value="MIP/Aquaporin"/>
</dbReference>
<sequence>MMKPLTLQRIGRIRNKWITDAMSEILCTFMLAVLVLTLGLQMINTFDGGVRQVYGDQATVSIFTSFPSQDISTGTGFFDIFVGCGLLTGCTCMLIDPNNANAAPGVVPIALALMLYGIIMGFGVQTGAPINLSIDFSGRRDNYWFWVPPTACISGTITFVTTYQLMIGNHLPDNNPSTGGNSADSTNCDDRVNGIDGIHGQEKHKYSVNELNKDDQWTLSNNIVTKI</sequence>
<evidence type="ECO:0000313" key="8">
    <source>
        <dbReference type="Proteomes" id="UP001164746"/>
    </source>
</evidence>
<evidence type="ECO:0000256" key="4">
    <source>
        <dbReference type="ARBA" id="ARBA00022989"/>
    </source>
</evidence>
<keyword evidence="4 6" id="KW-1133">Transmembrane helix</keyword>
<keyword evidence="5 6" id="KW-0472">Membrane</keyword>
<proteinExistence type="predicted"/>
<feature type="transmembrane region" description="Helical" evidence="6">
    <location>
        <begin position="76"/>
        <end position="95"/>
    </location>
</feature>
<keyword evidence="2" id="KW-0813">Transport</keyword>
<dbReference type="PANTHER" id="PTHR43829:SF9">
    <property type="entry name" value="AQUAPORIN-9"/>
    <property type="match status" value="1"/>
</dbReference>
<feature type="transmembrane region" description="Helical" evidence="6">
    <location>
        <begin position="102"/>
        <end position="123"/>
    </location>
</feature>
<evidence type="ECO:0000256" key="5">
    <source>
        <dbReference type="ARBA" id="ARBA00023136"/>
    </source>
</evidence>
<organism evidence="7 8">
    <name type="scientific">Mya arenaria</name>
    <name type="common">Soft-shell clam</name>
    <dbReference type="NCBI Taxonomy" id="6604"/>
    <lineage>
        <taxon>Eukaryota</taxon>
        <taxon>Metazoa</taxon>
        <taxon>Spiralia</taxon>
        <taxon>Lophotrochozoa</taxon>
        <taxon>Mollusca</taxon>
        <taxon>Bivalvia</taxon>
        <taxon>Autobranchia</taxon>
        <taxon>Heteroconchia</taxon>
        <taxon>Euheterodonta</taxon>
        <taxon>Imparidentia</taxon>
        <taxon>Neoheterodontei</taxon>
        <taxon>Myida</taxon>
        <taxon>Myoidea</taxon>
        <taxon>Myidae</taxon>
        <taxon>Mya</taxon>
    </lineage>
</organism>
<feature type="transmembrane region" description="Helical" evidence="6">
    <location>
        <begin position="21"/>
        <end position="43"/>
    </location>
</feature>
<evidence type="ECO:0000256" key="6">
    <source>
        <dbReference type="SAM" id="Phobius"/>
    </source>
</evidence>
<dbReference type="EMBL" id="CP111015">
    <property type="protein sequence ID" value="WAR02969.1"/>
    <property type="molecule type" value="Genomic_DNA"/>
</dbReference>
<protein>
    <submittedName>
        <fullName evidence="7">AQP3-like protein</fullName>
    </submittedName>
</protein>
<feature type="transmembrane region" description="Helical" evidence="6">
    <location>
        <begin position="143"/>
        <end position="163"/>
    </location>
</feature>
<dbReference type="Proteomes" id="UP001164746">
    <property type="component" value="Chromosome 4"/>
</dbReference>
<gene>
    <name evidence="7" type="ORF">MAR_009527</name>
</gene>
<name>A0ABY7E1B5_MYAAR</name>
<evidence type="ECO:0000313" key="7">
    <source>
        <dbReference type="EMBL" id="WAR02969.1"/>
    </source>
</evidence>
<dbReference type="Gene3D" id="1.20.1080.10">
    <property type="entry name" value="Glycerol uptake facilitator protein"/>
    <property type="match status" value="1"/>
</dbReference>
<evidence type="ECO:0000256" key="3">
    <source>
        <dbReference type="ARBA" id="ARBA00022692"/>
    </source>
</evidence>
<keyword evidence="3 6" id="KW-0812">Transmembrane</keyword>
<accession>A0ABY7E1B5</accession>
<keyword evidence="8" id="KW-1185">Reference proteome</keyword>